<keyword evidence="2" id="KW-1185">Reference proteome</keyword>
<reference evidence="1 2" key="1">
    <citation type="submission" date="2019-03" db="EMBL/GenBank/DDBJ databases">
        <title>Genome sequence of Sphingomonas sp. 17J27-24.</title>
        <authorList>
            <person name="Kim M."/>
            <person name="Maeng S."/>
            <person name="Sathiyaraj S."/>
        </authorList>
    </citation>
    <scope>NUCLEOTIDE SEQUENCE [LARGE SCALE GENOMIC DNA]</scope>
    <source>
        <strain evidence="1 2">17J27-24</strain>
    </source>
</reference>
<sequence>MRLYAFRYGQRDNARTEELYFRDDRSALDYAMPAAAGGGVEIWQDETLLVCMEKWGDAA</sequence>
<dbReference type="AlphaFoldDB" id="A0A4Y8ZTU1"/>
<name>A0A4Y8ZTU1_9SPHN</name>
<comment type="caution">
    <text evidence="1">The sequence shown here is derived from an EMBL/GenBank/DDBJ whole genome shotgun (WGS) entry which is preliminary data.</text>
</comment>
<gene>
    <name evidence="1" type="ORF">E2493_04420</name>
</gene>
<accession>A0A4Y8ZTU1</accession>
<evidence type="ECO:0000313" key="1">
    <source>
        <dbReference type="EMBL" id="TFI59443.1"/>
    </source>
</evidence>
<dbReference type="EMBL" id="SPDV01000007">
    <property type="protein sequence ID" value="TFI59443.1"/>
    <property type="molecule type" value="Genomic_DNA"/>
</dbReference>
<protein>
    <submittedName>
        <fullName evidence="1">Uncharacterized protein</fullName>
    </submittedName>
</protein>
<dbReference type="RefSeq" id="WP_135084119.1">
    <property type="nucleotide sequence ID" value="NZ_SPDV01000007.1"/>
</dbReference>
<organism evidence="1 2">
    <name type="scientific">Sphingomonas parva</name>
    <dbReference type="NCBI Taxonomy" id="2555898"/>
    <lineage>
        <taxon>Bacteria</taxon>
        <taxon>Pseudomonadati</taxon>
        <taxon>Pseudomonadota</taxon>
        <taxon>Alphaproteobacteria</taxon>
        <taxon>Sphingomonadales</taxon>
        <taxon>Sphingomonadaceae</taxon>
        <taxon>Sphingomonas</taxon>
    </lineage>
</organism>
<dbReference type="Proteomes" id="UP000298213">
    <property type="component" value="Unassembled WGS sequence"/>
</dbReference>
<evidence type="ECO:0000313" key="2">
    <source>
        <dbReference type="Proteomes" id="UP000298213"/>
    </source>
</evidence>
<proteinExistence type="predicted"/>